<dbReference type="GO" id="GO:0032993">
    <property type="term" value="C:protein-DNA complex"/>
    <property type="evidence" value="ECO:0007669"/>
    <property type="project" value="TreeGrafter"/>
</dbReference>
<dbReference type="Pfam" id="PF00486">
    <property type="entry name" value="Trans_reg_C"/>
    <property type="match status" value="1"/>
</dbReference>
<accession>A0A7X3IFX9</accession>
<keyword evidence="2" id="KW-0902">Two-component regulatory system</keyword>
<dbReference type="FunFam" id="3.40.50.2300:FF:000001">
    <property type="entry name" value="DNA-binding response regulator PhoB"/>
    <property type="match status" value="1"/>
</dbReference>
<keyword evidence="11" id="KW-1185">Reference proteome</keyword>
<evidence type="ECO:0000256" key="7">
    <source>
        <dbReference type="PROSITE-ProRule" id="PRU01091"/>
    </source>
</evidence>
<dbReference type="PANTHER" id="PTHR48111:SF1">
    <property type="entry name" value="TWO-COMPONENT RESPONSE REGULATOR ORR33"/>
    <property type="match status" value="1"/>
</dbReference>
<dbReference type="CDD" id="cd00383">
    <property type="entry name" value="trans_reg_C"/>
    <property type="match status" value="1"/>
</dbReference>
<dbReference type="PANTHER" id="PTHR48111">
    <property type="entry name" value="REGULATOR OF RPOS"/>
    <property type="match status" value="1"/>
</dbReference>
<sequence>MIGKQPVVLIVDDEQLVRELVTDYLTDDGYSVMQAENGTDALRILREQDIDLVILDLMMPGMDGFEVCTQLRTFSKALVIMLTAKSEDEDKLYGYESGADDYVTKPFSPKVLSRKVGVLLQRFGEVKASGNEAEQSDFVIDEAAWELRIGGEPVPLSLKEFELLCYLAKHPNHVLTRDNLLDALWGFDYFGDVRAVDTSIKRLRRKLGLEASRIVTVRGNGYKYQP</sequence>
<evidence type="ECO:0000256" key="1">
    <source>
        <dbReference type="ARBA" id="ARBA00022553"/>
    </source>
</evidence>
<dbReference type="GO" id="GO:0000976">
    <property type="term" value="F:transcription cis-regulatory region binding"/>
    <property type="evidence" value="ECO:0007669"/>
    <property type="project" value="TreeGrafter"/>
</dbReference>
<dbReference type="GO" id="GO:0005829">
    <property type="term" value="C:cytosol"/>
    <property type="evidence" value="ECO:0007669"/>
    <property type="project" value="TreeGrafter"/>
</dbReference>
<protein>
    <submittedName>
        <fullName evidence="10">Response regulator</fullName>
    </submittedName>
</protein>
<evidence type="ECO:0000313" key="10">
    <source>
        <dbReference type="EMBL" id="MWV42571.1"/>
    </source>
</evidence>
<evidence type="ECO:0000256" key="4">
    <source>
        <dbReference type="ARBA" id="ARBA00023125"/>
    </source>
</evidence>
<feature type="modified residue" description="4-aspartylphosphate" evidence="6">
    <location>
        <position position="56"/>
    </location>
</feature>
<dbReference type="AlphaFoldDB" id="A0A7X3IFX9"/>
<dbReference type="InterPro" id="IPR039420">
    <property type="entry name" value="WalR-like"/>
</dbReference>
<dbReference type="Gene3D" id="3.40.50.2300">
    <property type="match status" value="1"/>
</dbReference>
<organism evidence="10 11">
    <name type="scientific">Paenibacillus dendrobii</name>
    <dbReference type="NCBI Taxonomy" id="2691084"/>
    <lineage>
        <taxon>Bacteria</taxon>
        <taxon>Bacillati</taxon>
        <taxon>Bacillota</taxon>
        <taxon>Bacilli</taxon>
        <taxon>Bacillales</taxon>
        <taxon>Paenibacillaceae</taxon>
        <taxon>Paenibacillus</taxon>
    </lineage>
</organism>
<reference evidence="10 11" key="1">
    <citation type="submission" date="2019-12" db="EMBL/GenBank/DDBJ databases">
        <title>Paenibacillus sp. nov., an endophytic bacterium isolated from the stem of Dendrobium.</title>
        <authorList>
            <person name="Zhao R."/>
        </authorList>
    </citation>
    <scope>NUCLEOTIDE SEQUENCE [LARGE SCALE GENOMIC DNA]</scope>
    <source>
        <strain evidence="10 11">HJL G12</strain>
    </source>
</reference>
<keyword evidence="5" id="KW-0804">Transcription</keyword>
<feature type="DNA-binding region" description="OmpR/PhoB-type" evidence="7">
    <location>
        <begin position="130"/>
        <end position="226"/>
    </location>
</feature>
<dbReference type="GO" id="GO:0000156">
    <property type="term" value="F:phosphorelay response regulator activity"/>
    <property type="evidence" value="ECO:0007669"/>
    <property type="project" value="TreeGrafter"/>
</dbReference>
<dbReference type="Pfam" id="PF00072">
    <property type="entry name" value="Response_reg"/>
    <property type="match status" value="1"/>
</dbReference>
<dbReference type="PROSITE" id="PS51755">
    <property type="entry name" value="OMPR_PHOB"/>
    <property type="match status" value="1"/>
</dbReference>
<evidence type="ECO:0000256" key="3">
    <source>
        <dbReference type="ARBA" id="ARBA00023015"/>
    </source>
</evidence>
<dbReference type="InterPro" id="IPR036388">
    <property type="entry name" value="WH-like_DNA-bd_sf"/>
</dbReference>
<evidence type="ECO:0000259" key="8">
    <source>
        <dbReference type="PROSITE" id="PS50110"/>
    </source>
</evidence>
<keyword evidence="3" id="KW-0805">Transcription regulation</keyword>
<gene>
    <name evidence="10" type="ORF">GRF59_02930</name>
</gene>
<dbReference type="Gene3D" id="1.10.10.10">
    <property type="entry name" value="Winged helix-like DNA-binding domain superfamily/Winged helix DNA-binding domain"/>
    <property type="match status" value="1"/>
</dbReference>
<dbReference type="Proteomes" id="UP000460318">
    <property type="component" value="Unassembled WGS sequence"/>
</dbReference>
<evidence type="ECO:0000256" key="6">
    <source>
        <dbReference type="PROSITE-ProRule" id="PRU00169"/>
    </source>
</evidence>
<dbReference type="SMART" id="SM00862">
    <property type="entry name" value="Trans_reg_C"/>
    <property type="match status" value="1"/>
</dbReference>
<dbReference type="InterPro" id="IPR001867">
    <property type="entry name" value="OmpR/PhoB-type_DNA-bd"/>
</dbReference>
<dbReference type="SUPFAM" id="SSF52172">
    <property type="entry name" value="CheY-like"/>
    <property type="match status" value="1"/>
</dbReference>
<evidence type="ECO:0000259" key="9">
    <source>
        <dbReference type="PROSITE" id="PS51755"/>
    </source>
</evidence>
<dbReference type="InterPro" id="IPR011006">
    <property type="entry name" value="CheY-like_superfamily"/>
</dbReference>
<evidence type="ECO:0000256" key="2">
    <source>
        <dbReference type="ARBA" id="ARBA00023012"/>
    </source>
</evidence>
<feature type="domain" description="OmpR/PhoB-type" evidence="9">
    <location>
        <begin position="130"/>
        <end position="226"/>
    </location>
</feature>
<evidence type="ECO:0000256" key="5">
    <source>
        <dbReference type="ARBA" id="ARBA00023163"/>
    </source>
</evidence>
<name>A0A7X3IFX9_9BACL</name>
<dbReference type="CDD" id="cd17574">
    <property type="entry name" value="REC_OmpR"/>
    <property type="match status" value="1"/>
</dbReference>
<dbReference type="PROSITE" id="PS50110">
    <property type="entry name" value="RESPONSE_REGULATORY"/>
    <property type="match status" value="1"/>
</dbReference>
<dbReference type="GO" id="GO:0006355">
    <property type="term" value="P:regulation of DNA-templated transcription"/>
    <property type="evidence" value="ECO:0007669"/>
    <property type="project" value="InterPro"/>
</dbReference>
<feature type="domain" description="Response regulatory" evidence="8">
    <location>
        <begin position="7"/>
        <end position="120"/>
    </location>
</feature>
<comment type="caution">
    <text evidence="10">The sequence shown here is derived from an EMBL/GenBank/DDBJ whole genome shotgun (WGS) entry which is preliminary data.</text>
</comment>
<keyword evidence="1 6" id="KW-0597">Phosphoprotein</keyword>
<dbReference type="InterPro" id="IPR001789">
    <property type="entry name" value="Sig_transdc_resp-reg_receiver"/>
</dbReference>
<proteinExistence type="predicted"/>
<dbReference type="EMBL" id="WUBI01000001">
    <property type="protein sequence ID" value="MWV42571.1"/>
    <property type="molecule type" value="Genomic_DNA"/>
</dbReference>
<keyword evidence="4 7" id="KW-0238">DNA-binding</keyword>
<dbReference type="RefSeq" id="WP_160496162.1">
    <property type="nucleotide sequence ID" value="NZ_WUBI01000001.1"/>
</dbReference>
<evidence type="ECO:0000313" key="11">
    <source>
        <dbReference type="Proteomes" id="UP000460318"/>
    </source>
</evidence>
<dbReference type="SMART" id="SM00448">
    <property type="entry name" value="REC"/>
    <property type="match status" value="1"/>
</dbReference>